<evidence type="ECO:0000313" key="1">
    <source>
        <dbReference type="EMBL" id="MDC9598804.1"/>
    </source>
</evidence>
<dbReference type="Proteomes" id="UP001220225">
    <property type="component" value="Unassembled WGS sequence"/>
</dbReference>
<dbReference type="EMBL" id="JAQRFN010000042">
    <property type="protein sequence ID" value="MDC9598804.1"/>
    <property type="molecule type" value="Genomic_DNA"/>
</dbReference>
<reference evidence="1 2" key="1">
    <citation type="submission" date="2023-02" db="EMBL/GenBank/DDBJ databases">
        <title>Entomopathogenic bacteria.</title>
        <authorList>
            <person name="Machado R.A."/>
        </authorList>
    </citation>
    <scope>NUCLEOTIDE SEQUENCE [LARGE SCALE GENOMIC DNA]</scope>
    <source>
        <strain evidence="1 2">XENO-2</strain>
    </source>
</reference>
<dbReference type="RefSeq" id="WP_273577499.1">
    <property type="nucleotide sequence ID" value="NZ_JAQRFN010000042.1"/>
</dbReference>
<organism evidence="1 2">
    <name type="scientific">Xenorhabdus anantnagensis</name>
    <dbReference type="NCBI Taxonomy" id="3025875"/>
    <lineage>
        <taxon>Bacteria</taxon>
        <taxon>Pseudomonadati</taxon>
        <taxon>Pseudomonadota</taxon>
        <taxon>Gammaproteobacteria</taxon>
        <taxon>Enterobacterales</taxon>
        <taxon>Morganellaceae</taxon>
        <taxon>Xenorhabdus</taxon>
    </lineage>
</organism>
<keyword evidence="2" id="KW-1185">Reference proteome</keyword>
<proteinExistence type="predicted"/>
<evidence type="ECO:0000313" key="2">
    <source>
        <dbReference type="Proteomes" id="UP001220225"/>
    </source>
</evidence>
<name>A0ABT5M0G3_9GAMM</name>
<sequence>MSNVAEAVQQSGCSRDTPYRHRKLLKEKGPEALKRLFNPALHHNNRTAREREERVIAFSLENLHLG</sequence>
<protein>
    <submittedName>
        <fullName evidence="1">Helix-turn-helix domain-containing protein</fullName>
    </submittedName>
</protein>
<comment type="caution">
    <text evidence="1">The sequence shown here is derived from an EMBL/GenBank/DDBJ whole genome shotgun (WGS) entry which is preliminary data.</text>
</comment>
<accession>A0ABT5M0G3</accession>
<gene>
    <name evidence="1" type="ORF">PSI14_18665</name>
</gene>